<feature type="compositionally biased region" description="Low complexity" evidence="14">
    <location>
        <begin position="39"/>
        <end position="50"/>
    </location>
</feature>
<organism evidence="16 17">
    <name type="scientific">Allomyces macrogynus (strain ATCC 38327)</name>
    <name type="common">Allomyces javanicus var. macrogynus</name>
    <dbReference type="NCBI Taxonomy" id="578462"/>
    <lineage>
        <taxon>Eukaryota</taxon>
        <taxon>Fungi</taxon>
        <taxon>Fungi incertae sedis</taxon>
        <taxon>Blastocladiomycota</taxon>
        <taxon>Blastocladiomycetes</taxon>
        <taxon>Blastocladiales</taxon>
        <taxon>Blastocladiaceae</taxon>
        <taxon>Allomyces</taxon>
    </lineage>
</organism>
<evidence type="ECO:0000256" key="13">
    <source>
        <dbReference type="ARBA" id="ARBA00049454"/>
    </source>
</evidence>
<keyword evidence="3" id="KW-0808">Transferase</keyword>
<evidence type="ECO:0000256" key="7">
    <source>
        <dbReference type="ARBA" id="ARBA00048335"/>
    </source>
</evidence>
<evidence type="ECO:0000256" key="11">
    <source>
        <dbReference type="ARBA" id="ARBA00049002"/>
    </source>
</evidence>
<comment type="catalytic activity">
    <reaction evidence="12">
        <text>N-terminal L-methionyl-L-leucyl-[protein] + acetyl-CoA = N-terminal N(alpha)-acetyl-L-methionyl-L-leucyl-[protein] + CoA + H(+)</text>
        <dbReference type="Rhea" id="RHEA:50520"/>
        <dbReference type="Rhea" id="RHEA-COMP:12711"/>
        <dbReference type="Rhea" id="RHEA-COMP:12712"/>
        <dbReference type="ChEBI" id="CHEBI:15378"/>
        <dbReference type="ChEBI" id="CHEBI:57287"/>
        <dbReference type="ChEBI" id="CHEBI:57288"/>
        <dbReference type="ChEBI" id="CHEBI:133377"/>
        <dbReference type="ChEBI" id="CHEBI:133378"/>
        <dbReference type="EC" id="2.3.1.258"/>
    </reaction>
</comment>
<dbReference type="PANTHER" id="PTHR42919:SF8">
    <property type="entry name" value="N-ALPHA-ACETYLTRANSFERASE 50"/>
    <property type="match status" value="1"/>
</dbReference>
<reference evidence="16 17" key="1">
    <citation type="submission" date="2009-11" db="EMBL/GenBank/DDBJ databases">
        <title>Annotation of Allomyces macrogynus ATCC 38327.</title>
        <authorList>
            <consortium name="The Broad Institute Genome Sequencing Platform"/>
            <person name="Russ C."/>
            <person name="Cuomo C."/>
            <person name="Burger G."/>
            <person name="Gray M.W."/>
            <person name="Holland P.W.H."/>
            <person name="King N."/>
            <person name="Lang F.B.F."/>
            <person name="Roger A.J."/>
            <person name="Ruiz-Trillo I."/>
            <person name="Young S.K."/>
            <person name="Zeng Q."/>
            <person name="Gargeya S."/>
            <person name="Fitzgerald M."/>
            <person name="Haas B."/>
            <person name="Abouelleil A."/>
            <person name="Alvarado L."/>
            <person name="Arachchi H.M."/>
            <person name="Berlin A."/>
            <person name="Chapman S.B."/>
            <person name="Gearin G."/>
            <person name="Goldberg J."/>
            <person name="Griggs A."/>
            <person name="Gujja S."/>
            <person name="Hansen M."/>
            <person name="Heiman D."/>
            <person name="Howarth C."/>
            <person name="Larimer J."/>
            <person name="Lui A."/>
            <person name="MacDonald P.J.P."/>
            <person name="McCowen C."/>
            <person name="Montmayeur A."/>
            <person name="Murphy C."/>
            <person name="Neiman D."/>
            <person name="Pearson M."/>
            <person name="Priest M."/>
            <person name="Roberts A."/>
            <person name="Saif S."/>
            <person name="Shea T."/>
            <person name="Sisk P."/>
            <person name="Stolte C."/>
            <person name="Sykes S."/>
            <person name="Wortman J."/>
            <person name="Nusbaum C."/>
            <person name="Birren B."/>
        </authorList>
    </citation>
    <scope>NUCLEOTIDE SEQUENCE [LARGE SCALE GENOMIC DNA]</scope>
    <source>
        <strain evidence="16 17">ATCC 38327</strain>
    </source>
</reference>
<evidence type="ECO:0000313" key="17">
    <source>
        <dbReference type="Proteomes" id="UP000054350"/>
    </source>
</evidence>
<dbReference type="Gene3D" id="3.40.630.30">
    <property type="match status" value="1"/>
</dbReference>
<dbReference type="GO" id="GO:0120518">
    <property type="term" value="F:protein N-terminal-methionine acetyltransferase activity"/>
    <property type="evidence" value="ECO:0007669"/>
    <property type="project" value="UniProtKB-EC"/>
</dbReference>
<evidence type="ECO:0000256" key="3">
    <source>
        <dbReference type="ARBA" id="ARBA00022679"/>
    </source>
</evidence>
<proteinExistence type="predicted"/>
<dbReference type="EMBL" id="GG745350">
    <property type="protein sequence ID" value="KNE66578.1"/>
    <property type="molecule type" value="Genomic_DNA"/>
</dbReference>
<accession>A0A0L0SVH2</accession>
<dbReference type="PROSITE" id="PS51186">
    <property type="entry name" value="GNAT"/>
    <property type="match status" value="1"/>
</dbReference>
<comment type="catalytic activity">
    <reaction evidence="11">
        <text>N-terminal L-methionyl-L-alanyl-[protein] + acetyl-CoA = N-terminal N(alpha)-acetyl-L-methionyl-L-alanyl-[protein] + CoA + H(+)</text>
        <dbReference type="Rhea" id="RHEA:50564"/>
        <dbReference type="Rhea" id="RHEA-COMP:12726"/>
        <dbReference type="Rhea" id="RHEA-COMP:12727"/>
        <dbReference type="ChEBI" id="CHEBI:15378"/>
        <dbReference type="ChEBI" id="CHEBI:57287"/>
        <dbReference type="ChEBI" id="CHEBI:57288"/>
        <dbReference type="ChEBI" id="CHEBI:133398"/>
        <dbReference type="ChEBI" id="CHEBI:133399"/>
        <dbReference type="EC" id="2.3.1.258"/>
    </reaction>
</comment>
<feature type="region of interest" description="Disordered" evidence="14">
    <location>
        <begin position="1"/>
        <end position="23"/>
    </location>
</feature>
<reference evidence="17" key="2">
    <citation type="submission" date="2009-11" db="EMBL/GenBank/DDBJ databases">
        <title>The Genome Sequence of Allomyces macrogynus strain ATCC 38327.</title>
        <authorList>
            <consortium name="The Broad Institute Genome Sequencing Platform"/>
            <person name="Russ C."/>
            <person name="Cuomo C."/>
            <person name="Shea T."/>
            <person name="Young S.K."/>
            <person name="Zeng Q."/>
            <person name="Koehrsen M."/>
            <person name="Haas B."/>
            <person name="Borodovsky M."/>
            <person name="Guigo R."/>
            <person name="Alvarado L."/>
            <person name="Berlin A."/>
            <person name="Borenstein D."/>
            <person name="Chen Z."/>
            <person name="Engels R."/>
            <person name="Freedman E."/>
            <person name="Gellesch M."/>
            <person name="Goldberg J."/>
            <person name="Griggs A."/>
            <person name="Gujja S."/>
            <person name="Heiman D."/>
            <person name="Hepburn T."/>
            <person name="Howarth C."/>
            <person name="Jen D."/>
            <person name="Larson L."/>
            <person name="Lewis B."/>
            <person name="Mehta T."/>
            <person name="Park D."/>
            <person name="Pearson M."/>
            <person name="Roberts A."/>
            <person name="Saif S."/>
            <person name="Shenoy N."/>
            <person name="Sisk P."/>
            <person name="Stolte C."/>
            <person name="Sykes S."/>
            <person name="Walk T."/>
            <person name="White J."/>
            <person name="Yandava C."/>
            <person name="Burger G."/>
            <person name="Gray M.W."/>
            <person name="Holland P.W.H."/>
            <person name="King N."/>
            <person name="Lang F.B.F."/>
            <person name="Roger A.J."/>
            <person name="Ruiz-Trillo I."/>
            <person name="Lander E."/>
            <person name="Nusbaum C."/>
        </authorList>
    </citation>
    <scope>NUCLEOTIDE SEQUENCE [LARGE SCALE GENOMIC DNA]</scope>
    <source>
        <strain evidence="17">ATCC 38327</strain>
    </source>
</reference>
<comment type="catalytic activity">
    <reaction evidence="13">
        <text>N-terminal L-methionyl-L-threonyl-[protein] + acetyl-CoA = N-terminal N(alpha)-acetyl-L-methionyl-L-threonyl-[protein] + CoA + H(+)</text>
        <dbReference type="Rhea" id="RHEA:50576"/>
        <dbReference type="Rhea" id="RHEA-COMP:12732"/>
        <dbReference type="Rhea" id="RHEA-COMP:12733"/>
        <dbReference type="ChEBI" id="CHEBI:15378"/>
        <dbReference type="ChEBI" id="CHEBI:57287"/>
        <dbReference type="ChEBI" id="CHEBI:57288"/>
        <dbReference type="ChEBI" id="CHEBI:133404"/>
        <dbReference type="ChEBI" id="CHEBI:133405"/>
        <dbReference type="EC" id="2.3.1.258"/>
    </reaction>
</comment>
<dbReference type="GO" id="GO:0007064">
    <property type="term" value="P:mitotic sister chromatid cohesion"/>
    <property type="evidence" value="ECO:0007669"/>
    <property type="project" value="TreeGrafter"/>
</dbReference>
<evidence type="ECO:0000256" key="9">
    <source>
        <dbReference type="ARBA" id="ARBA00048618"/>
    </source>
</evidence>
<feature type="domain" description="N-acetyltransferase" evidence="15">
    <location>
        <begin position="72"/>
        <end position="224"/>
    </location>
</feature>
<dbReference type="STRING" id="578462.A0A0L0SVH2"/>
<evidence type="ECO:0000256" key="4">
    <source>
        <dbReference type="ARBA" id="ARBA00023315"/>
    </source>
</evidence>
<comment type="subcellular location">
    <subcellularLocation>
        <location evidence="1">Cytoplasm</location>
    </subcellularLocation>
</comment>
<dbReference type="OrthoDB" id="47374at2759"/>
<comment type="catalytic activity">
    <reaction evidence="6">
        <text>N-terminal L-methionyl-L-seryl-[protein] + acetyl-CoA = N-terminal N(alpha)-acetyl-L-methionyl-L-seryl-[protein] + CoA + H(+)</text>
        <dbReference type="Rhea" id="RHEA:50568"/>
        <dbReference type="Rhea" id="RHEA-COMP:12728"/>
        <dbReference type="Rhea" id="RHEA-COMP:12729"/>
        <dbReference type="ChEBI" id="CHEBI:15378"/>
        <dbReference type="ChEBI" id="CHEBI:57287"/>
        <dbReference type="ChEBI" id="CHEBI:57288"/>
        <dbReference type="ChEBI" id="CHEBI:133400"/>
        <dbReference type="ChEBI" id="CHEBI:133401"/>
        <dbReference type="EC" id="2.3.1.258"/>
    </reaction>
</comment>
<dbReference type="eggNOG" id="KOG3138">
    <property type="taxonomic scope" value="Eukaryota"/>
</dbReference>
<evidence type="ECO:0000313" key="16">
    <source>
        <dbReference type="EMBL" id="KNE66578.1"/>
    </source>
</evidence>
<dbReference type="OMA" id="ICCRLET"/>
<evidence type="ECO:0000256" key="14">
    <source>
        <dbReference type="SAM" id="MobiDB-lite"/>
    </source>
</evidence>
<comment type="catalytic activity">
    <reaction evidence="7">
        <text>N-terminal L-methionyl-L-tyrosyl-[protein] + acetyl-CoA = N-terminal N(alpha)-acetyl-L-methionyl-L-tyrosyl-[protein] + CoA + H(+)</text>
        <dbReference type="Rhea" id="RHEA:50532"/>
        <dbReference type="Rhea" id="RHEA-COMP:12717"/>
        <dbReference type="Rhea" id="RHEA-COMP:12718"/>
        <dbReference type="ChEBI" id="CHEBI:15378"/>
        <dbReference type="ChEBI" id="CHEBI:57287"/>
        <dbReference type="ChEBI" id="CHEBI:57288"/>
        <dbReference type="ChEBI" id="CHEBI:133384"/>
        <dbReference type="ChEBI" id="CHEBI:133385"/>
        <dbReference type="EC" id="2.3.1.258"/>
    </reaction>
</comment>
<evidence type="ECO:0000256" key="2">
    <source>
        <dbReference type="ARBA" id="ARBA00022490"/>
    </source>
</evidence>
<dbReference type="EC" id="2.3.1.258" evidence="5"/>
<dbReference type="VEuPathDB" id="FungiDB:AMAG_11705"/>
<dbReference type="InterPro" id="IPR016181">
    <property type="entry name" value="Acyl_CoA_acyltransferase"/>
</dbReference>
<feature type="region of interest" description="Disordered" evidence="14">
    <location>
        <begin position="39"/>
        <end position="58"/>
    </location>
</feature>
<evidence type="ECO:0000256" key="12">
    <source>
        <dbReference type="ARBA" id="ARBA00049103"/>
    </source>
</evidence>
<dbReference type="GO" id="GO:0031415">
    <property type="term" value="C:NatA complex"/>
    <property type="evidence" value="ECO:0007669"/>
    <property type="project" value="TreeGrafter"/>
</dbReference>
<keyword evidence="17" id="KW-1185">Reference proteome</keyword>
<name>A0A0L0SVH2_ALLM3</name>
<dbReference type="AlphaFoldDB" id="A0A0L0SVH2"/>
<sequence>MDSTLSSARRSFDRLHHDTQARQKAQELADRLCAKPTVSAPTAPASVPTADHAVPSWPPEVLRHDQDWSTKVDLRDITHDNVESLRVLNAVIFPVRYNDKFYADVAEMGGQYVKAAYHRGHMIGAVCCRREPAENGLTYSLYVMTLGVMSVYRRLGIGSLLIEYVLRNARMDPACTGIRLHVQTSNEEAQRFYHRLGFDTVTVVRNYYFRLTPPDAFLLELTFPRDPVEVPDTEPGS</sequence>
<dbReference type="CDD" id="cd04301">
    <property type="entry name" value="NAT_SF"/>
    <property type="match status" value="1"/>
</dbReference>
<feature type="compositionally biased region" description="Basic and acidic residues" evidence="14">
    <location>
        <begin position="10"/>
        <end position="23"/>
    </location>
</feature>
<dbReference type="Pfam" id="PF00583">
    <property type="entry name" value="Acetyltransf_1"/>
    <property type="match status" value="1"/>
</dbReference>
<comment type="catalytic activity">
    <reaction evidence="10">
        <text>N-terminal L-methionyl-L-valyl-[protein] + acetyl-CoA = N-terminal N(alpha)-acetyl-L-methionyl-L-valyl-[protein] + CoA + H(+)</text>
        <dbReference type="Rhea" id="RHEA:50572"/>
        <dbReference type="Rhea" id="RHEA-COMP:12730"/>
        <dbReference type="Rhea" id="RHEA-COMP:12731"/>
        <dbReference type="ChEBI" id="CHEBI:15378"/>
        <dbReference type="ChEBI" id="CHEBI:57287"/>
        <dbReference type="ChEBI" id="CHEBI:57288"/>
        <dbReference type="ChEBI" id="CHEBI:133402"/>
        <dbReference type="ChEBI" id="CHEBI:133403"/>
        <dbReference type="EC" id="2.3.1.258"/>
    </reaction>
</comment>
<comment type="catalytic activity">
    <reaction evidence="9">
        <text>N-terminal L-methionyl-L-lysyl-[protein] + acetyl-CoA = N-terminal N(alpha)-acetyl-L-methionyl-L-lysyl-[protein] + CoA + H(+)</text>
        <dbReference type="Rhea" id="RHEA:50580"/>
        <dbReference type="Rhea" id="RHEA-COMP:12734"/>
        <dbReference type="Rhea" id="RHEA-COMP:12735"/>
        <dbReference type="ChEBI" id="CHEBI:15378"/>
        <dbReference type="ChEBI" id="CHEBI:57287"/>
        <dbReference type="ChEBI" id="CHEBI:57288"/>
        <dbReference type="ChEBI" id="CHEBI:133406"/>
        <dbReference type="ChEBI" id="CHEBI:133407"/>
        <dbReference type="EC" id="2.3.1.258"/>
    </reaction>
</comment>
<comment type="catalytic activity">
    <reaction evidence="8">
        <text>N-terminal L-methionyl-L-phenylalanyl-[protein] + acetyl-CoA = N-terminal N(alpha)-acetyl-L-methionyl-L-phenylalanyl-[protein] + CoA + H(+)</text>
        <dbReference type="Rhea" id="RHEA:50528"/>
        <dbReference type="Rhea" id="RHEA-COMP:12715"/>
        <dbReference type="Rhea" id="RHEA-COMP:12716"/>
        <dbReference type="ChEBI" id="CHEBI:15378"/>
        <dbReference type="ChEBI" id="CHEBI:57287"/>
        <dbReference type="ChEBI" id="CHEBI:57288"/>
        <dbReference type="ChEBI" id="CHEBI:133382"/>
        <dbReference type="ChEBI" id="CHEBI:133383"/>
        <dbReference type="EC" id="2.3.1.258"/>
    </reaction>
</comment>
<protein>
    <recommendedName>
        <fullName evidence="5">N-terminal methionine N(alpha)-acetyltransferase NatE</fullName>
        <ecNumber evidence="5">2.3.1.258</ecNumber>
    </recommendedName>
</protein>
<gene>
    <name evidence="16" type="ORF">AMAG_11705</name>
</gene>
<evidence type="ECO:0000256" key="5">
    <source>
        <dbReference type="ARBA" id="ARBA00039121"/>
    </source>
</evidence>
<dbReference type="InterPro" id="IPR000182">
    <property type="entry name" value="GNAT_dom"/>
</dbReference>
<keyword evidence="2" id="KW-0963">Cytoplasm</keyword>
<dbReference type="InterPro" id="IPR051556">
    <property type="entry name" value="N-term/lysine_N-AcTrnsfr"/>
</dbReference>
<evidence type="ECO:0000256" key="10">
    <source>
        <dbReference type="ARBA" id="ARBA00048799"/>
    </source>
</evidence>
<evidence type="ECO:0000256" key="6">
    <source>
        <dbReference type="ARBA" id="ARBA00048251"/>
    </source>
</evidence>
<evidence type="ECO:0000259" key="15">
    <source>
        <dbReference type="PROSITE" id="PS51186"/>
    </source>
</evidence>
<keyword evidence="4" id="KW-0012">Acyltransferase</keyword>
<dbReference type="FunFam" id="3.40.630.30:FF:000078">
    <property type="entry name" value="N-alpha-acetyltransferase 50"/>
    <property type="match status" value="1"/>
</dbReference>
<dbReference type="Proteomes" id="UP000054350">
    <property type="component" value="Unassembled WGS sequence"/>
</dbReference>
<evidence type="ECO:0000256" key="8">
    <source>
        <dbReference type="ARBA" id="ARBA00048490"/>
    </source>
</evidence>
<dbReference type="SUPFAM" id="SSF55729">
    <property type="entry name" value="Acyl-CoA N-acyltransferases (Nat)"/>
    <property type="match status" value="1"/>
</dbReference>
<evidence type="ECO:0000256" key="1">
    <source>
        <dbReference type="ARBA" id="ARBA00004496"/>
    </source>
</evidence>
<dbReference type="PANTHER" id="PTHR42919">
    <property type="entry name" value="N-ALPHA-ACETYLTRANSFERASE"/>
    <property type="match status" value="1"/>
</dbReference>